<dbReference type="OrthoDB" id="5989357at2759"/>
<keyword evidence="2" id="KW-1015">Disulfide bond</keyword>
<dbReference type="Proteomes" id="UP000225706">
    <property type="component" value="Unassembled WGS sequence"/>
</dbReference>
<feature type="compositionally biased region" description="Low complexity" evidence="3">
    <location>
        <begin position="563"/>
        <end position="575"/>
    </location>
</feature>
<keyword evidence="7" id="KW-1185">Reference proteome</keyword>
<feature type="domain" description="Ig-like" evidence="5">
    <location>
        <begin position="375"/>
        <end position="455"/>
    </location>
</feature>
<dbReference type="InterPro" id="IPR050958">
    <property type="entry name" value="Cell_Adh-Cytoskel_Orgn"/>
</dbReference>
<dbReference type="InterPro" id="IPR036179">
    <property type="entry name" value="Ig-like_dom_sf"/>
</dbReference>
<dbReference type="PROSITE" id="PS50835">
    <property type="entry name" value="IG_LIKE"/>
    <property type="match status" value="2"/>
</dbReference>
<feature type="compositionally biased region" description="Polar residues" evidence="3">
    <location>
        <begin position="908"/>
        <end position="928"/>
    </location>
</feature>
<dbReference type="InterPro" id="IPR003598">
    <property type="entry name" value="Ig_sub2"/>
</dbReference>
<dbReference type="GO" id="GO:0050808">
    <property type="term" value="P:synapse organization"/>
    <property type="evidence" value="ECO:0007669"/>
    <property type="project" value="TreeGrafter"/>
</dbReference>
<gene>
    <name evidence="6" type="primary">LSAMP</name>
    <name evidence="6" type="ORF">AWC38_SpisGene21041</name>
</gene>
<protein>
    <submittedName>
        <fullName evidence="6">Limbic system-associated membrane protein</fullName>
    </submittedName>
</protein>
<keyword evidence="4" id="KW-1133">Transmembrane helix</keyword>
<dbReference type="InterPro" id="IPR013783">
    <property type="entry name" value="Ig-like_fold"/>
</dbReference>
<dbReference type="SMART" id="SM00409">
    <property type="entry name" value="IG"/>
    <property type="match status" value="3"/>
</dbReference>
<dbReference type="SUPFAM" id="SSF48726">
    <property type="entry name" value="Immunoglobulin"/>
    <property type="match status" value="2"/>
</dbReference>
<evidence type="ECO:0000256" key="1">
    <source>
        <dbReference type="ARBA" id="ARBA00022729"/>
    </source>
</evidence>
<dbReference type="Gene3D" id="2.60.40.10">
    <property type="entry name" value="Immunoglobulins"/>
    <property type="match status" value="3"/>
</dbReference>
<feature type="compositionally biased region" description="Polar residues" evidence="3">
    <location>
        <begin position="969"/>
        <end position="983"/>
    </location>
</feature>
<feature type="region of interest" description="Disordered" evidence="3">
    <location>
        <begin position="552"/>
        <end position="587"/>
    </location>
</feature>
<proteinExistence type="predicted"/>
<dbReference type="GO" id="GO:0043025">
    <property type="term" value="C:neuronal cell body"/>
    <property type="evidence" value="ECO:0007669"/>
    <property type="project" value="TreeGrafter"/>
</dbReference>
<accession>A0A2B4RCA7</accession>
<keyword evidence="4" id="KW-0812">Transmembrane</keyword>
<dbReference type="Pfam" id="PF13927">
    <property type="entry name" value="Ig_3"/>
    <property type="match status" value="2"/>
</dbReference>
<evidence type="ECO:0000259" key="5">
    <source>
        <dbReference type="PROSITE" id="PS50835"/>
    </source>
</evidence>
<dbReference type="EMBL" id="LSMT01000732">
    <property type="protein sequence ID" value="PFX14776.1"/>
    <property type="molecule type" value="Genomic_DNA"/>
</dbReference>
<dbReference type="STRING" id="50429.A0A2B4RCA7"/>
<feature type="compositionally biased region" description="Basic and acidic residues" evidence="3">
    <location>
        <begin position="896"/>
        <end position="905"/>
    </location>
</feature>
<feature type="region of interest" description="Disordered" evidence="3">
    <location>
        <begin position="677"/>
        <end position="872"/>
    </location>
</feature>
<feature type="transmembrane region" description="Helical" evidence="4">
    <location>
        <begin position="21"/>
        <end position="39"/>
    </location>
</feature>
<dbReference type="GO" id="GO:0030424">
    <property type="term" value="C:axon"/>
    <property type="evidence" value="ECO:0007669"/>
    <property type="project" value="TreeGrafter"/>
</dbReference>
<feature type="compositionally biased region" description="Basic and acidic residues" evidence="3">
    <location>
        <begin position="800"/>
        <end position="813"/>
    </location>
</feature>
<dbReference type="GO" id="GO:0005886">
    <property type="term" value="C:plasma membrane"/>
    <property type="evidence" value="ECO:0007669"/>
    <property type="project" value="TreeGrafter"/>
</dbReference>
<dbReference type="GO" id="GO:0007156">
    <property type="term" value="P:homophilic cell adhesion via plasma membrane adhesion molecules"/>
    <property type="evidence" value="ECO:0007669"/>
    <property type="project" value="TreeGrafter"/>
</dbReference>
<feature type="compositionally biased region" description="Polar residues" evidence="3">
    <location>
        <begin position="718"/>
        <end position="731"/>
    </location>
</feature>
<name>A0A2B4RCA7_STYPI</name>
<evidence type="ECO:0000313" key="7">
    <source>
        <dbReference type="Proteomes" id="UP000225706"/>
    </source>
</evidence>
<dbReference type="InterPro" id="IPR007110">
    <property type="entry name" value="Ig-like_dom"/>
</dbReference>
<dbReference type="PANTHER" id="PTHR45080:SF8">
    <property type="entry name" value="IG-LIKE DOMAIN-CONTAINING PROTEIN"/>
    <property type="match status" value="1"/>
</dbReference>
<comment type="caution">
    <text evidence="6">The sequence shown here is derived from an EMBL/GenBank/DDBJ whole genome shotgun (WGS) entry which is preliminary data.</text>
</comment>
<keyword evidence="1" id="KW-0732">Signal</keyword>
<reference evidence="7" key="1">
    <citation type="journal article" date="2017" name="bioRxiv">
        <title>Comparative analysis of the genomes of Stylophora pistillata and Acropora digitifera provides evidence for extensive differences between species of corals.</title>
        <authorList>
            <person name="Voolstra C.R."/>
            <person name="Li Y."/>
            <person name="Liew Y.J."/>
            <person name="Baumgarten S."/>
            <person name="Zoccola D."/>
            <person name="Flot J.-F."/>
            <person name="Tambutte S."/>
            <person name="Allemand D."/>
            <person name="Aranda M."/>
        </authorList>
    </citation>
    <scope>NUCLEOTIDE SEQUENCE [LARGE SCALE GENOMIC DNA]</scope>
</reference>
<sequence length="995" mass="110906">MAAVNITSPLTKIGLTRFGGIFLLLILHFQFVATTVLWTKPAPSWSQRDSNIIRTVDINVLEGSTKVHLSWNYALLDGSDLRTTTFSINDGTGWNDIGVIYHSDNSTTIYDRNNYKTRFNISEGDVATLILQNVTENERAIFQCKLSTLRNYWTYRIHVNFTKRHLNWVERSLSVVGVEQHNITFQWTYMKTLGISSTFREAKLIDLSRGETTILEKAVTTAPHVNEAYRPRFHVDYIQDTKASITIVGLQRSDRGRYRFDVKTHRKDIDQLNTLSSIMELSVQYAANSTNVSDHQTLQEGSYLQLFCQASGNPTPNITWTKVLENSNDSRVLHQGTNWNLTKINRTFSGIYNCTADNGIGNPMWRLIKVNVTYPTKVVKLFSEHQVAVQGSVSLHCEADGNPRPVYTWSPCDPQTQACHESSLNISNVLNEAVYSCNVANILGNDTKKTKVVIAGTVINVTLFISEQCPQETLSESALWKNLKQKIEDLLTDEGHTSTELTNYRCGSVIVDLALEFNSSVKEEKVLSMLKDSAENGGLKDLGVKASEIVGWRPGRPTEAPKSSTQSIKSTESSTLSATPSEYPAQTEGDDGLKDWMIAVIGAVSGLVLLFIVIFLLCWINKTHKKKNSSGVANVDMSTTSSYVKSGPHHSDKPYYSRESIEDDPFIAASTYSLNSVDRRDRERDSSVNYGYQPDDSDQPPGEMLLKSGTRLPKNDRLTQSAGELDVTSTYLAKGPQRDCSTLPSHHRPPSYEEASKQKDRIMMTEPRPSRSTGGRQRQRQRPSEDRAGEASVAPSEVRPNQDEHRDTKKKGPLDPTAIYAVPDKKKKFSQQSPESHGAALDPSQANPTKKEPTKGPILQNPGNLDLDDSSCVCSSEGPRNLIIPIEMLPSNRPAPKRDDKENGKSEPLSQPNSTLEKLQRPPNSSSGAVRYVPERSKLPYRNVRGQLVRPDALSQSSQDSLDKKPEAPQNQWKPVGSQTLSRESSDVGYVTYLV</sequence>
<dbReference type="AlphaFoldDB" id="A0A2B4RCA7"/>
<feature type="domain" description="Ig-like" evidence="5">
    <location>
        <begin position="287"/>
        <end position="373"/>
    </location>
</feature>
<evidence type="ECO:0000313" key="6">
    <source>
        <dbReference type="EMBL" id="PFX14776.1"/>
    </source>
</evidence>
<evidence type="ECO:0000256" key="2">
    <source>
        <dbReference type="ARBA" id="ARBA00023157"/>
    </source>
</evidence>
<feature type="compositionally biased region" description="Basic and acidic residues" evidence="3">
    <location>
        <begin position="677"/>
        <end position="686"/>
    </location>
</feature>
<feature type="compositionally biased region" description="Basic and acidic residues" evidence="3">
    <location>
        <begin position="750"/>
        <end position="763"/>
    </location>
</feature>
<evidence type="ECO:0000256" key="4">
    <source>
        <dbReference type="SAM" id="Phobius"/>
    </source>
</evidence>
<feature type="transmembrane region" description="Helical" evidence="4">
    <location>
        <begin position="596"/>
        <end position="620"/>
    </location>
</feature>
<feature type="region of interest" description="Disordered" evidence="3">
    <location>
        <begin position="884"/>
        <end position="988"/>
    </location>
</feature>
<keyword evidence="4" id="KW-0472">Membrane</keyword>
<evidence type="ECO:0000256" key="3">
    <source>
        <dbReference type="SAM" id="MobiDB-lite"/>
    </source>
</evidence>
<dbReference type="GO" id="GO:0008046">
    <property type="term" value="F:axon guidance receptor activity"/>
    <property type="evidence" value="ECO:0007669"/>
    <property type="project" value="TreeGrafter"/>
</dbReference>
<organism evidence="6 7">
    <name type="scientific">Stylophora pistillata</name>
    <name type="common">Smooth cauliflower coral</name>
    <dbReference type="NCBI Taxonomy" id="50429"/>
    <lineage>
        <taxon>Eukaryota</taxon>
        <taxon>Metazoa</taxon>
        <taxon>Cnidaria</taxon>
        <taxon>Anthozoa</taxon>
        <taxon>Hexacorallia</taxon>
        <taxon>Scleractinia</taxon>
        <taxon>Astrocoeniina</taxon>
        <taxon>Pocilloporidae</taxon>
        <taxon>Stylophora</taxon>
    </lineage>
</organism>
<dbReference type="SMART" id="SM00408">
    <property type="entry name" value="IGc2"/>
    <property type="match status" value="2"/>
</dbReference>
<dbReference type="PANTHER" id="PTHR45080">
    <property type="entry name" value="CONTACTIN 5"/>
    <property type="match status" value="1"/>
</dbReference>
<dbReference type="InterPro" id="IPR003599">
    <property type="entry name" value="Ig_sub"/>
</dbReference>